<gene>
    <name evidence="2" type="ORF">HBH26_15430</name>
</gene>
<feature type="domain" description="Fe/B12 periplasmic-binding" evidence="1">
    <location>
        <begin position="6"/>
        <end position="298"/>
    </location>
</feature>
<dbReference type="Gene3D" id="3.40.50.1980">
    <property type="entry name" value="Nitrogenase molybdenum iron protein domain"/>
    <property type="match status" value="2"/>
</dbReference>
<accession>A0ABX1CPU7</accession>
<keyword evidence="3" id="KW-1185">Reference proteome</keyword>
<dbReference type="InterPro" id="IPR051030">
    <property type="entry name" value="Vitamin_B12-ABC_binding"/>
</dbReference>
<sequence>MAALPRVVSLLPSATEIAVALGLGGQLFGRSHECDFPPFVRDLPVLTATKLEKGLTSRQIDDRVQEIVRQGLSVYEVDTDRLRALRPDVILTQAQCAVCAVTPADLEQALADWTGTAPVLVSLAPDDLDDVWSDLQRVGDAVGARPAADAAVAELRRRMRALSAGVPPRRPRPTVAAIEWIDPLMAAGNWVPQLIEAAGGEPLFATAGQHSPWLEWEALVAADPDVIVLMPCGFQIPQTLADLAALTGRADWGQLSAVRKGRVFVADGHHYFNRPGPRLVESAQIIADTLRDTDAAQGPGWRRLAPVPA</sequence>
<dbReference type="PROSITE" id="PS50983">
    <property type="entry name" value="FE_B12_PBP"/>
    <property type="match status" value="1"/>
</dbReference>
<organism evidence="2 3">
    <name type="scientific">Sphingomonas corticis</name>
    <dbReference type="NCBI Taxonomy" id="2722791"/>
    <lineage>
        <taxon>Bacteria</taxon>
        <taxon>Pseudomonadati</taxon>
        <taxon>Pseudomonadota</taxon>
        <taxon>Alphaproteobacteria</taxon>
        <taxon>Sphingomonadales</taxon>
        <taxon>Sphingomonadaceae</taxon>
        <taxon>Sphingomonas</taxon>
    </lineage>
</organism>
<dbReference type="PANTHER" id="PTHR42860">
    <property type="entry name" value="VITAMIN B12-BINDING PROTEIN"/>
    <property type="match status" value="1"/>
</dbReference>
<dbReference type="InterPro" id="IPR002491">
    <property type="entry name" value="ABC_transptr_periplasmic_BD"/>
</dbReference>
<dbReference type="CDD" id="cd01144">
    <property type="entry name" value="BtuF"/>
    <property type="match status" value="1"/>
</dbReference>
<dbReference type="RefSeq" id="WP_168135526.1">
    <property type="nucleotide sequence ID" value="NZ_JAAVJH010000011.1"/>
</dbReference>
<comment type="caution">
    <text evidence="2">The sequence shown here is derived from an EMBL/GenBank/DDBJ whole genome shotgun (WGS) entry which is preliminary data.</text>
</comment>
<dbReference type="SUPFAM" id="SSF53807">
    <property type="entry name" value="Helical backbone' metal receptor"/>
    <property type="match status" value="1"/>
</dbReference>
<dbReference type="Pfam" id="PF01497">
    <property type="entry name" value="Peripla_BP_2"/>
    <property type="match status" value="1"/>
</dbReference>
<name>A0ABX1CPU7_9SPHN</name>
<dbReference type="Proteomes" id="UP000732399">
    <property type="component" value="Unassembled WGS sequence"/>
</dbReference>
<reference evidence="2 3" key="1">
    <citation type="submission" date="2020-03" db="EMBL/GenBank/DDBJ databases">
        <authorList>
            <person name="Wang L."/>
            <person name="He N."/>
            <person name="Li Y."/>
            <person name="Fang Y."/>
            <person name="Zhang F."/>
        </authorList>
    </citation>
    <scope>NUCLEOTIDE SEQUENCE [LARGE SCALE GENOMIC DNA]</scope>
    <source>
        <strain evidence="2 3">36D10-4-7</strain>
    </source>
</reference>
<protein>
    <submittedName>
        <fullName evidence="2">Cobalamin-binding protein</fullName>
    </submittedName>
</protein>
<evidence type="ECO:0000259" key="1">
    <source>
        <dbReference type="PROSITE" id="PS50983"/>
    </source>
</evidence>
<evidence type="ECO:0000313" key="2">
    <source>
        <dbReference type="EMBL" id="NJR79977.1"/>
    </source>
</evidence>
<dbReference type="PANTHER" id="PTHR42860:SF1">
    <property type="entry name" value="VITAMIN B12-BINDING PROTEIN"/>
    <property type="match status" value="1"/>
</dbReference>
<proteinExistence type="predicted"/>
<dbReference type="EMBL" id="JAAVJH010000011">
    <property type="protein sequence ID" value="NJR79977.1"/>
    <property type="molecule type" value="Genomic_DNA"/>
</dbReference>
<evidence type="ECO:0000313" key="3">
    <source>
        <dbReference type="Proteomes" id="UP000732399"/>
    </source>
</evidence>